<evidence type="ECO:0000256" key="1">
    <source>
        <dbReference type="SAM" id="MobiDB-lite"/>
    </source>
</evidence>
<dbReference type="EMBL" id="RFFN01000008">
    <property type="protein sequence ID" value="RMH94623.1"/>
    <property type="molecule type" value="Genomic_DNA"/>
</dbReference>
<sequence>MTCGCVNQADTDPIPILSGPARSDSELVDPAILEVNDNGGRLRLLPDECGVATEVQPRIVA</sequence>
<evidence type="ECO:0000313" key="3">
    <source>
        <dbReference type="Proteomes" id="UP000279228"/>
    </source>
</evidence>
<name>A0ABX9UP89_9PSED</name>
<protein>
    <submittedName>
        <fullName evidence="2">Uncharacterized protein</fullName>
    </submittedName>
</protein>
<accession>A0ABX9UP89</accession>
<reference evidence="2 3" key="1">
    <citation type="submission" date="2018-10" db="EMBL/GenBank/DDBJ databases">
        <title>Pseudomonas songnenensis NEAU-ST5-5(T) genome.</title>
        <authorList>
            <person name="Pengp J."/>
            <person name="Liu Z.-P."/>
        </authorList>
    </citation>
    <scope>NUCLEOTIDE SEQUENCE [LARGE SCALE GENOMIC DNA]</scope>
    <source>
        <strain evidence="2 3">NEAU-ST5-5</strain>
    </source>
</reference>
<dbReference type="Proteomes" id="UP000279228">
    <property type="component" value="Unassembled WGS sequence"/>
</dbReference>
<comment type="caution">
    <text evidence="2">The sequence shown here is derived from an EMBL/GenBank/DDBJ whole genome shotgun (WGS) entry which is preliminary data.</text>
</comment>
<gene>
    <name evidence="2" type="ORF">EA798_17850</name>
</gene>
<proteinExistence type="predicted"/>
<evidence type="ECO:0000313" key="2">
    <source>
        <dbReference type="EMBL" id="RMH94623.1"/>
    </source>
</evidence>
<feature type="region of interest" description="Disordered" evidence="1">
    <location>
        <begin position="1"/>
        <end position="22"/>
    </location>
</feature>
<keyword evidence="3" id="KW-1185">Reference proteome</keyword>
<organism evidence="2 3">
    <name type="scientific">Pseudomonas songnenensis</name>
    <dbReference type="NCBI Taxonomy" id="1176259"/>
    <lineage>
        <taxon>Bacteria</taxon>
        <taxon>Pseudomonadati</taxon>
        <taxon>Pseudomonadota</taxon>
        <taxon>Gammaproteobacteria</taxon>
        <taxon>Pseudomonadales</taxon>
        <taxon>Pseudomonadaceae</taxon>
        <taxon>Pseudomonas</taxon>
    </lineage>
</organism>